<dbReference type="SMART" id="SM00714">
    <property type="entry name" value="LITAF"/>
    <property type="match status" value="1"/>
</dbReference>
<evidence type="ECO:0000313" key="13">
    <source>
        <dbReference type="Proteomes" id="UP000015101"/>
    </source>
</evidence>
<dbReference type="Proteomes" id="UP000015101">
    <property type="component" value="Unassembled WGS sequence"/>
</dbReference>
<accession>T1EQT4</accession>
<evidence type="ECO:0000256" key="2">
    <source>
        <dbReference type="ARBA" id="ARBA00004481"/>
    </source>
</evidence>
<feature type="compositionally biased region" description="Pro residues" evidence="8">
    <location>
        <begin position="29"/>
        <end position="87"/>
    </location>
</feature>
<keyword evidence="6" id="KW-0862">Zinc</keyword>
<evidence type="ECO:0000256" key="4">
    <source>
        <dbReference type="ARBA" id="ARBA00005975"/>
    </source>
</evidence>
<dbReference type="GeneID" id="20198934"/>
<dbReference type="OrthoDB" id="5599753at2759"/>
<dbReference type="GO" id="GO:0005765">
    <property type="term" value="C:lysosomal membrane"/>
    <property type="evidence" value="ECO:0007669"/>
    <property type="project" value="UniProtKB-SubCell"/>
</dbReference>
<dbReference type="RefSeq" id="XP_009016022.1">
    <property type="nucleotide sequence ID" value="XM_009017774.1"/>
</dbReference>
<reference evidence="13" key="1">
    <citation type="submission" date="2012-12" db="EMBL/GenBank/DDBJ databases">
        <authorList>
            <person name="Hellsten U."/>
            <person name="Grimwood J."/>
            <person name="Chapman J.A."/>
            <person name="Shapiro H."/>
            <person name="Aerts A."/>
            <person name="Otillar R.P."/>
            <person name="Terry A.Y."/>
            <person name="Boore J.L."/>
            <person name="Simakov O."/>
            <person name="Marletaz F."/>
            <person name="Cho S.-J."/>
            <person name="Edsinger-Gonzales E."/>
            <person name="Havlak P."/>
            <person name="Kuo D.-H."/>
            <person name="Larsson T."/>
            <person name="Lv J."/>
            <person name="Arendt D."/>
            <person name="Savage R."/>
            <person name="Osoegawa K."/>
            <person name="de Jong P."/>
            <person name="Lindberg D.R."/>
            <person name="Seaver E.C."/>
            <person name="Weisblat D.A."/>
            <person name="Putnam N.H."/>
            <person name="Grigoriev I.V."/>
            <person name="Rokhsar D.S."/>
        </authorList>
    </citation>
    <scope>NUCLEOTIDE SEQUENCE</scope>
</reference>
<dbReference type="Pfam" id="PF10601">
    <property type="entry name" value="zf-LITAF-like"/>
    <property type="match status" value="1"/>
</dbReference>
<dbReference type="GO" id="GO:0031902">
    <property type="term" value="C:late endosome membrane"/>
    <property type="evidence" value="ECO:0007669"/>
    <property type="project" value="UniProtKB-SubCell"/>
</dbReference>
<dbReference type="OMA" id="QVLPPMY"/>
<dbReference type="HOGENOM" id="CLU_095549_3_0_1"/>
<dbReference type="PANTHER" id="PTHR23292">
    <property type="entry name" value="LIPOPOLYSACCHARIDE-INDUCED TUMOR NECROSIS FACTOR-ALPHA FACTOR"/>
    <property type="match status" value="1"/>
</dbReference>
<dbReference type="CTD" id="20198934"/>
<feature type="region of interest" description="Disordered" evidence="8">
    <location>
        <begin position="1"/>
        <end position="90"/>
    </location>
</feature>
<comment type="subcellular location">
    <subcellularLocation>
        <location evidence="2">Endosome membrane</location>
        <topology evidence="2">Peripheral membrane protein</topology>
    </subcellularLocation>
    <subcellularLocation>
        <location evidence="1">Late endosome membrane</location>
    </subcellularLocation>
    <subcellularLocation>
        <location evidence="3">Lysosome membrane</location>
        <topology evidence="3">Peripheral membrane protein</topology>
        <orientation evidence="3">Cytoplasmic side</orientation>
    </subcellularLocation>
</comment>
<keyword evidence="7 9" id="KW-0472">Membrane</keyword>
<dbReference type="EMBL" id="AMQM01000665">
    <property type="status" value="NOT_ANNOTATED_CDS"/>
    <property type="molecule type" value="Genomic_DNA"/>
</dbReference>
<evidence type="ECO:0000313" key="12">
    <source>
        <dbReference type="EnsemblMetazoa" id="HelroP160844"/>
    </source>
</evidence>
<evidence type="ECO:0000256" key="8">
    <source>
        <dbReference type="SAM" id="MobiDB-lite"/>
    </source>
</evidence>
<dbReference type="InterPro" id="IPR006629">
    <property type="entry name" value="LITAF"/>
</dbReference>
<organism evidence="12 13">
    <name type="scientific">Helobdella robusta</name>
    <name type="common">Californian leech</name>
    <dbReference type="NCBI Taxonomy" id="6412"/>
    <lineage>
        <taxon>Eukaryota</taxon>
        <taxon>Metazoa</taxon>
        <taxon>Spiralia</taxon>
        <taxon>Lophotrochozoa</taxon>
        <taxon>Annelida</taxon>
        <taxon>Clitellata</taxon>
        <taxon>Hirudinea</taxon>
        <taxon>Rhynchobdellida</taxon>
        <taxon>Glossiphoniidae</taxon>
        <taxon>Helobdella</taxon>
    </lineage>
</organism>
<dbReference type="AlphaFoldDB" id="T1EQT4"/>
<dbReference type="InParanoid" id="T1EQT4"/>
<reference evidence="12" key="3">
    <citation type="submission" date="2015-06" db="UniProtKB">
        <authorList>
            <consortium name="EnsemblMetazoa"/>
        </authorList>
    </citation>
    <scope>IDENTIFICATION</scope>
</reference>
<evidence type="ECO:0000256" key="1">
    <source>
        <dbReference type="ARBA" id="ARBA00004414"/>
    </source>
</evidence>
<dbReference type="InterPro" id="IPR037519">
    <property type="entry name" value="LITAF_fam"/>
</dbReference>
<dbReference type="PANTHER" id="PTHR23292:SF6">
    <property type="entry name" value="FI16602P1-RELATED"/>
    <property type="match status" value="1"/>
</dbReference>
<name>T1EQT4_HELRO</name>
<gene>
    <name evidence="12" type="primary">20198934</name>
    <name evidence="11" type="ORF">HELRODRAFT_160844</name>
</gene>
<dbReference type="PROSITE" id="PS51837">
    <property type="entry name" value="LITAF"/>
    <property type="match status" value="1"/>
</dbReference>
<dbReference type="EMBL" id="KB096324">
    <property type="protein sequence ID" value="ESO06654.1"/>
    <property type="molecule type" value="Genomic_DNA"/>
</dbReference>
<keyword evidence="9" id="KW-1133">Transmembrane helix</keyword>
<feature type="compositionally biased region" description="Low complexity" evidence="8">
    <location>
        <begin position="13"/>
        <end position="28"/>
    </location>
</feature>
<comment type="similarity">
    <text evidence="4">Belongs to the CDIP1/LITAF family.</text>
</comment>
<dbReference type="GO" id="GO:0008270">
    <property type="term" value="F:zinc ion binding"/>
    <property type="evidence" value="ECO:0000318"/>
    <property type="project" value="GO_Central"/>
</dbReference>
<dbReference type="EnsemblMetazoa" id="HelroT160844">
    <property type="protein sequence ID" value="HelroP160844"/>
    <property type="gene ID" value="HelroG160844"/>
</dbReference>
<dbReference type="STRING" id="6412.T1EQT4"/>
<reference evidence="11 13" key="2">
    <citation type="journal article" date="2013" name="Nature">
        <title>Insights into bilaterian evolution from three spiralian genomes.</title>
        <authorList>
            <person name="Simakov O."/>
            <person name="Marletaz F."/>
            <person name="Cho S.J."/>
            <person name="Edsinger-Gonzales E."/>
            <person name="Havlak P."/>
            <person name="Hellsten U."/>
            <person name="Kuo D.H."/>
            <person name="Larsson T."/>
            <person name="Lv J."/>
            <person name="Arendt D."/>
            <person name="Savage R."/>
            <person name="Osoegawa K."/>
            <person name="de Jong P."/>
            <person name="Grimwood J."/>
            <person name="Chapman J.A."/>
            <person name="Shapiro H."/>
            <person name="Aerts A."/>
            <person name="Otillar R.P."/>
            <person name="Terry A.Y."/>
            <person name="Boore J.L."/>
            <person name="Grigoriev I.V."/>
            <person name="Lindberg D.R."/>
            <person name="Seaver E.C."/>
            <person name="Weisblat D.A."/>
            <person name="Putnam N.H."/>
            <person name="Rokhsar D.S."/>
        </authorList>
    </citation>
    <scope>NUCLEOTIDE SEQUENCE</scope>
</reference>
<evidence type="ECO:0000256" key="9">
    <source>
        <dbReference type="SAM" id="Phobius"/>
    </source>
</evidence>
<sequence>MDEKAHHPQTGNPPEYSPGYPSASSGYPPTNPGYPPTNPGYPPTNPGYPPTNPGHPPAVNPAYPPAAPGYQPAPPPGYPQPTAPGYPPGGVQTTVIVQQPFVGRVPEHPFSTVCPNCRAQIVTHVDYQSGALVWLICLGLVLFGLVFGCCLIPFCINGLKDASHTCPQCKAMIGKYSRL</sequence>
<evidence type="ECO:0000256" key="6">
    <source>
        <dbReference type="ARBA" id="ARBA00022833"/>
    </source>
</evidence>
<dbReference type="KEGG" id="hro:HELRODRAFT_160844"/>
<dbReference type="FunCoup" id="T1EQT4">
    <property type="interactions" value="16"/>
</dbReference>
<proteinExistence type="inferred from homology"/>
<feature type="transmembrane region" description="Helical" evidence="9">
    <location>
        <begin position="131"/>
        <end position="154"/>
    </location>
</feature>
<keyword evidence="9" id="KW-0812">Transmembrane</keyword>
<keyword evidence="5" id="KW-0479">Metal-binding</keyword>
<protein>
    <recommendedName>
        <fullName evidence="10">LITAF domain-containing protein</fullName>
    </recommendedName>
</protein>
<evidence type="ECO:0000259" key="10">
    <source>
        <dbReference type="PROSITE" id="PS51837"/>
    </source>
</evidence>
<dbReference type="eggNOG" id="ENOG502S2GM">
    <property type="taxonomic scope" value="Eukaryota"/>
</dbReference>
<evidence type="ECO:0000256" key="5">
    <source>
        <dbReference type="ARBA" id="ARBA00022723"/>
    </source>
</evidence>
<keyword evidence="13" id="KW-1185">Reference proteome</keyword>
<feature type="domain" description="LITAF" evidence="10">
    <location>
        <begin position="92"/>
        <end position="178"/>
    </location>
</feature>
<evidence type="ECO:0000256" key="7">
    <source>
        <dbReference type="ARBA" id="ARBA00023136"/>
    </source>
</evidence>
<evidence type="ECO:0000256" key="3">
    <source>
        <dbReference type="ARBA" id="ARBA00004630"/>
    </source>
</evidence>
<evidence type="ECO:0000313" key="11">
    <source>
        <dbReference type="EMBL" id="ESO06654.1"/>
    </source>
</evidence>